<protein>
    <submittedName>
        <fullName evidence="2">Pentatricopeptide repeat-containing protein</fullName>
    </submittedName>
</protein>
<dbReference type="FunFam" id="1.25.40.10:FF:000242">
    <property type="entry name" value="Pentatricopeptide repeat-containing protein"/>
    <property type="match status" value="1"/>
</dbReference>
<dbReference type="InterPro" id="IPR046960">
    <property type="entry name" value="PPR_At4g14850-like_plant"/>
</dbReference>
<dbReference type="Pfam" id="PF20431">
    <property type="entry name" value="E_motif"/>
    <property type="match status" value="1"/>
</dbReference>
<reference evidence="2" key="2">
    <citation type="journal article" date="2024" name="Plant">
        <title>Genomic evolution and insights into agronomic trait innovations of Sesamum species.</title>
        <authorList>
            <person name="Miao H."/>
            <person name="Wang L."/>
            <person name="Qu L."/>
            <person name="Liu H."/>
            <person name="Sun Y."/>
            <person name="Le M."/>
            <person name="Wang Q."/>
            <person name="Wei S."/>
            <person name="Zheng Y."/>
            <person name="Lin W."/>
            <person name="Duan Y."/>
            <person name="Cao H."/>
            <person name="Xiong S."/>
            <person name="Wang X."/>
            <person name="Wei L."/>
            <person name="Li C."/>
            <person name="Ma Q."/>
            <person name="Ju M."/>
            <person name="Zhao R."/>
            <person name="Li G."/>
            <person name="Mu C."/>
            <person name="Tian Q."/>
            <person name="Mei H."/>
            <person name="Zhang T."/>
            <person name="Gao T."/>
            <person name="Zhang H."/>
        </authorList>
    </citation>
    <scope>NUCLEOTIDE SEQUENCE</scope>
    <source>
        <strain evidence="2">G01</strain>
    </source>
</reference>
<evidence type="ECO:0000256" key="1">
    <source>
        <dbReference type="ARBA" id="ARBA00022737"/>
    </source>
</evidence>
<name>A0AAW2LJN0_9LAMI</name>
<reference evidence="2" key="1">
    <citation type="submission" date="2020-06" db="EMBL/GenBank/DDBJ databases">
        <authorList>
            <person name="Li T."/>
            <person name="Hu X."/>
            <person name="Zhang T."/>
            <person name="Song X."/>
            <person name="Zhang H."/>
            <person name="Dai N."/>
            <person name="Sheng W."/>
            <person name="Hou X."/>
            <person name="Wei L."/>
        </authorList>
    </citation>
    <scope>NUCLEOTIDE SEQUENCE</scope>
    <source>
        <strain evidence="2">G01</strain>
        <tissue evidence="2">Leaf</tissue>
    </source>
</reference>
<dbReference type="PANTHER" id="PTHR47926:SF344">
    <property type="entry name" value="OS07G0636900 PROTEIN"/>
    <property type="match status" value="1"/>
</dbReference>
<proteinExistence type="predicted"/>
<sequence length="206" mass="23032">MPVRNDVSWAVMISGFVSCGSYTDALRYFNDMSCELKPNEAVLVCALSACAKLGSLDQGNWIHQGSSIFYNMEILWGIVPKIEHYGCYVDLLGRAGYLAKAFGIVKTMPLNPDIVVWRALLSACRIHRDADFGERIINHLEQLDPHSCAGADVLLSNLYASLGKWEKVALLRKTMDKQKNQSDIGCSWIEVNGVVHEFRVADLLHR</sequence>
<dbReference type="NCBIfam" id="TIGR00756">
    <property type="entry name" value="PPR"/>
    <property type="match status" value="1"/>
</dbReference>
<evidence type="ECO:0000313" key="2">
    <source>
        <dbReference type="EMBL" id="KAL0318411.1"/>
    </source>
</evidence>
<organism evidence="2">
    <name type="scientific">Sesamum angustifolium</name>
    <dbReference type="NCBI Taxonomy" id="2727405"/>
    <lineage>
        <taxon>Eukaryota</taxon>
        <taxon>Viridiplantae</taxon>
        <taxon>Streptophyta</taxon>
        <taxon>Embryophyta</taxon>
        <taxon>Tracheophyta</taxon>
        <taxon>Spermatophyta</taxon>
        <taxon>Magnoliopsida</taxon>
        <taxon>eudicotyledons</taxon>
        <taxon>Gunneridae</taxon>
        <taxon>Pentapetalae</taxon>
        <taxon>asterids</taxon>
        <taxon>lamiids</taxon>
        <taxon>Lamiales</taxon>
        <taxon>Pedaliaceae</taxon>
        <taxon>Sesamum</taxon>
    </lineage>
</organism>
<dbReference type="GO" id="GO:0009451">
    <property type="term" value="P:RNA modification"/>
    <property type="evidence" value="ECO:0007669"/>
    <property type="project" value="InterPro"/>
</dbReference>
<dbReference type="InterPro" id="IPR002885">
    <property type="entry name" value="PPR_rpt"/>
</dbReference>
<dbReference type="GO" id="GO:0003723">
    <property type="term" value="F:RNA binding"/>
    <property type="evidence" value="ECO:0007669"/>
    <property type="project" value="InterPro"/>
</dbReference>
<keyword evidence="1" id="KW-0677">Repeat</keyword>
<accession>A0AAW2LJN0</accession>
<dbReference type="Pfam" id="PF01535">
    <property type="entry name" value="PPR"/>
    <property type="match status" value="1"/>
</dbReference>
<dbReference type="PANTHER" id="PTHR47926">
    <property type="entry name" value="PENTATRICOPEPTIDE REPEAT-CONTAINING PROTEIN"/>
    <property type="match status" value="1"/>
</dbReference>
<dbReference type="Gene3D" id="1.25.40.10">
    <property type="entry name" value="Tetratricopeptide repeat domain"/>
    <property type="match status" value="1"/>
</dbReference>
<comment type="caution">
    <text evidence="2">The sequence shown here is derived from an EMBL/GenBank/DDBJ whole genome shotgun (WGS) entry which is preliminary data.</text>
</comment>
<dbReference type="InterPro" id="IPR046848">
    <property type="entry name" value="E_motif"/>
</dbReference>
<dbReference type="PROSITE" id="PS51257">
    <property type="entry name" value="PROKAR_LIPOPROTEIN"/>
    <property type="match status" value="1"/>
</dbReference>
<gene>
    <name evidence="2" type="ORF">Sangu_1997300</name>
</gene>
<dbReference type="InterPro" id="IPR011990">
    <property type="entry name" value="TPR-like_helical_dom_sf"/>
</dbReference>
<dbReference type="AlphaFoldDB" id="A0AAW2LJN0"/>
<dbReference type="EMBL" id="JACGWK010000013">
    <property type="protein sequence ID" value="KAL0318411.1"/>
    <property type="molecule type" value="Genomic_DNA"/>
</dbReference>